<dbReference type="FunFam" id="1.10.10.60:FF:000009">
    <property type="entry name" value="transcription factor MYB1R1"/>
    <property type="match status" value="1"/>
</dbReference>
<dbReference type="PANTHER" id="PTHR44042">
    <property type="entry name" value="DUPLICATED HOMEODOMAIN-LIKE SUPERFAMILY PROTEIN-RELATED"/>
    <property type="match status" value="1"/>
</dbReference>
<proteinExistence type="predicted"/>
<dbReference type="NCBIfam" id="TIGR01557">
    <property type="entry name" value="myb_SHAQKYF"/>
    <property type="match status" value="1"/>
</dbReference>
<dbReference type="PROSITE" id="PS50090">
    <property type="entry name" value="MYB_LIKE"/>
    <property type="match status" value="2"/>
</dbReference>
<dbReference type="PANTHER" id="PTHR44042:SF69">
    <property type="entry name" value="TRANSCRIPTION FACTOR MYB-RELATED FAMILY"/>
    <property type="match status" value="1"/>
</dbReference>
<feature type="region of interest" description="Disordered" evidence="6">
    <location>
        <begin position="111"/>
        <end position="133"/>
    </location>
</feature>
<dbReference type="GO" id="GO:0005634">
    <property type="term" value="C:nucleus"/>
    <property type="evidence" value="ECO:0007669"/>
    <property type="project" value="UniProtKB-SubCell"/>
</dbReference>
<dbReference type="GO" id="GO:0010468">
    <property type="term" value="P:regulation of gene expression"/>
    <property type="evidence" value="ECO:0007669"/>
    <property type="project" value="UniProtKB-ARBA"/>
</dbReference>
<comment type="subcellular location">
    <subcellularLocation>
        <location evidence="1">Nucleus</location>
    </subcellularLocation>
</comment>
<evidence type="ECO:0000256" key="6">
    <source>
        <dbReference type="SAM" id="MobiDB-lite"/>
    </source>
</evidence>
<evidence type="ECO:0000256" key="1">
    <source>
        <dbReference type="ARBA" id="ARBA00004123"/>
    </source>
</evidence>
<evidence type="ECO:0000259" key="7">
    <source>
        <dbReference type="PROSITE" id="PS50090"/>
    </source>
</evidence>
<feature type="domain" description="HTH myb-type" evidence="9">
    <location>
        <begin position="127"/>
        <end position="183"/>
    </location>
</feature>
<evidence type="ECO:0000313" key="10">
    <source>
        <dbReference type="EMBL" id="GKU91526.1"/>
    </source>
</evidence>
<keyword evidence="3" id="KW-0238">DNA-binding</keyword>
<dbReference type="Gene3D" id="1.10.10.60">
    <property type="entry name" value="Homeodomain-like"/>
    <property type="match status" value="2"/>
</dbReference>
<dbReference type="PROSITE" id="PS51293">
    <property type="entry name" value="SANT"/>
    <property type="match status" value="2"/>
</dbReference>
<dbReference type="CDD" id="cd00167">
    <property type="entry name" value="SANT"/>
    <property type="match status" value="2"/>
</dbReference>
<dbReference type="InterPro" id="IPR017930">
    <property type="entry name" value="Myb_dom"/>
</dbReference>
<dbReference type="FunFam" id="1.10.10.60:FF:000154">
    <property type="entry name" value="Transcription factor SRM1"/>
    <property type="match status" value="1"/>
</dbReference>
<reference evidence="10 11" key="1">
    <citation type="journal article" date="2021" name="Commun. Biol.">
        <title>The genome of Shorea leprosula (Dipterocarpaceae) highlights the ecological relevance of drought in aseasonal tropical rainforests.</title>
        <authorList>
            <person name="Ng K.K.S."/>
            <person name="Kobayashi M.J."/>
            <person name="Fawcett J.A."/>
            <person name="Hatakeyama M."/>
            <person name="Paape T."/>
            <person name="Ng C.H."/>
            <person name="Ang C.C."/>
            <person name="Tnah L.H."/>
            <person name="Lee C.T."/>
            <person name="Nishiyama T."/>
            <person name="Sese J."/>
            <person name="O'Brien M.J."/>
            <person name="Copetti D."/>
            <person name="Mohd Noor M.I."/>
            <person name="Ong R.C."/>
            <person name="Putra M."/>
            <person name="Sireger I.Z."/>
            <person name="Indrioko S."/>
            <person name="Kosugi Y."/>
            <person name="Izuno A."/>
            <person name="Isagi Y."/>
            <person name="Lee S.L."/>
            <person name="Shimizu K.K."/>
        </authorList>
    </citation>
    <scope>NUCLEOTIDE SEQUENCE [LARGE SCALE GENOMIC DNA]</scope>
    <source>
        <strain evidence="10">214</strain>
    </source>
</reference>
<evidence type="ECO:0000256" key="5">
    <source>
        <dbReference type="ARBA" id="ARBA00023242"/>
    </source>
</evidence>
<keyword evidence="2" id="KW-0805">Transcription regulation</keyword>
<dbReference type="SUPFAM" id="SSF46689">
    <property type="entry name" value="Homeodomain-like"/>
    <property type="match status" value="2"/>
</dbReference>
<feature type="domain" description="SANT" evidence="8">
    <location>
        <begin position="130"/>
        <end position="183"/>
    </location>
</feature>
<organism evidence="10 11">
    <name type="scientific">Rubroshorea leprosula</name>
    <dbReference type="NCBI Taxonomy" id="152421"/>
    <lineage>
        <taxon>Eukaryota</taxon>
        <taxon>Viridiplantae</taxon>
        <taxon>Streptophyta</taxon>
        <taxon>Embryophyta</taxon>
        <taxon>Tracheophyta</taxon>
        <taxon>Spermatophyta</taxon>
        <taxon>Magnoliopsida</taxon>
        <taxon>eudicotyledons</taxon>
        <taxon>Gunneridae</taxon>
        <taxon>Pentapetalae</taxon>
        <taxon>rosids</taxon>
        <taxon>malvids</taxon>
        <taxon>Malvales</taxon>
        <taxon>Dipterocarpaceae</taxon>
        <taxon>Rubroshorea</taxon>
    </lineage>
</organism>
<evidence type="ECO:0000256" key="4">
    <source>
        <dbReference type="ARBA" id="ARBA00023163"/>
    </source>
</evidence>
<feature type="domain" description="Myb-like" evidence="7">
    <location>
        <begin position="127"/>
        <end position="179"/>
    </location>
</feature>
<dbReference type="InterPro" id="IPR009057">
    <property type="entry name" value="Homeodomain-like_sf"/>
</dbReference>
<dbReference type="Pfam" id="PF00249">
    <property type="entry name" value="Myb_DNA-binding"/>
    <property type="match status" value="2"/>
</dbReference>
<dbReference type="GO" id="GO:0003677">
    <property type="term" value="F:DNA binding"/>
    <property type="evidence" value="ECO:0007669"/>
    <property type="project" value="UniProtKB-KW"/>
</dbReference>
<gene>
    <name evidence="10" type="ORF">SLEP1_g5390</name>
</gene>
<dbReference type="AlphaFoldDB" id="A0AAV5HW41"/>
<keyword evidence="4" id="KW-0804">Transcription</keyword>
<feature type="domain" description="Myb-like" evidence="7">
    <location>
        <begin position="37"/>
        <end position="83"/>
    </location>
</feature>
<evidence type="ECO:0000256" key="3">
    <source>
        <dbReference type="ARBA" id="ARBA00023125"/>
    </source>
</evidence>
<feature type="compositionally biased region" description="Basic and acidic residues" evidence="6">
    <location>
        <begin position="123"/>
        <end position="133"/>
    </location>
</feature>
<dbReference type="PROSITE" id="PS51294">
    <property type="entry name" value="HTH_MYB"/>
    <property type="match status" value="2"/>
</dbReference>
<evidence type="ECO:0000313" key="11">
    <source>
        <dbReference type="Proteomes" id="UP001054252"/>
    </source>
</evidence>
<name>A0AAV5HW41_9ROSI</name>
<keyword evidence="5" id="KW-0539">Nucleus</keyword>
<evidence type="ECO:0000259" key="9">
    <source>
        <dbReference type="PROSITE" id="PS51294"/>
    </source>
</evidence>
<dbReference type="EMBL" id="BPVZ01000005">
    <property type="protein sequence ID" value="GKU91526.1"/>
    <property type="molecule type" value="Genomic_DNA"/>
</dbReference>
<dbReference type="InterPro" id="IPR006447">
    <property type="entry name" value="Myb_dom_plants"/>
</dbReference>
<evidence type="ECO:0000256" key="2">
    <source>
        <dbReference type="ARBA" id="ARBA00023015"/>
    </source>
</evidence>
<dbReference type="Proteomes" id="UP001054252">
    <property type="component" value="Unassembled WGS sequence"/>
</dbReference>
<evidence type="ECO:0000259" key="8">
    <source>
        <dbReference type="PROSITE" id="PS51293"/>
    </source>
</evidence>
<dbReference type="SMART" id="SM00717">
    <property type="entry name" value="SANT"/>
    <property type="match status" value="2"/>
</dbReference>
<comment type="caution">
    <text evidence="10">The sequence shown here is derived from an EMBL/GenBank/DDBJ whole genome shotgun (WGS) entry which is preliminary data.</text>
</comment>
<dbReference type="InterPro" id="IPR017884">
    <property type="entry name" value="SANT_dom"/>
</dbReference>
<dbReference type="InterPro" id="IPR001005">
    <property type="entry name" value="SANT/Myb"/>
</dbReference>
<protein>
    <submittedName>
        <fullName evidence="10">Uncharacterized protein</fullName>
    </submittedName>
</protein>
<feature type="domain" description="HTH myb-type" evidence="9">
    <location>
        <begin position="37"/>
        <end position="87"/>
    </location>
</feature>
<feature type="domain" description="SANT" evidence="8">
    <location>
        <begin position="32"/>
        <end position="87"/>
    </location>
</feature>
<feature type="region of interest" description="Disordered" evidence="6">
    <location>
        <begin position="1"/>
        <end position="27"/>
    </location>
</feature>
<accession>A0AAV5HW41</accession>
<sequence>MVYGENTAAAAAATSPTKSRLRGSLPPPSAVPFSPFWSRSEDKLFEEALVDFPEGYPGRWQKIAERVPGRSPEDVENHYLKLVRDVSDIESGLIDVPDYADDDDWAILSNPDSGHQFPLSKSRNAETERKKGTPWTAEEHKLFLYGLQKYGKGDWRSISRNVVQTRTPTQVASHAQKFFLRQQSGKKERKRSSIHDITMVDPNTVSVQVPAEQVWVPAQPEMQQLPPVSHLPSQGGHLEFDYGYENYGAGDHQNHNFHM</sequence>
<keyword evidence="11" id="KW-1185">Reference proteome</keyword>